<feature type="transmembrane region" description="Helical" evidence="1">
    <location>
        <begin position="374"/>
        <end position="396"/>
    </location>
</feature>
<keyword evidence="1" id="KW-1133">Transmembrane helix</keyword>
<name>A0ABP7NXS1_9GAMM</name>
<protein>
    <submittedName>
        <fullName evidence="2">Uncharacterized protein</fullName>
    </submittedName>
</protein>
<dbReference type="PROSITE" id="PS01307">
    <property type="entry name" value="MOTA"/>
    <property type="match status" value="1"/>
</dbReference>
<evidence type="ECO:0000313" key="3">
    <source>
        <dbReference type="Proteomes" id="UP001501337"/>
    </source>
</evidence>
<feature type="transmembrane region" description="Helical" evidence="1">
    <location>
        <begin position="335"/>
        <end position="362"/>
    </location>
</feature>
<feature type="transmembrane region" description="Helical" evidence="1">
    <location>
        <begin position="196"/>
        <end position="214"/>
    </location>
</feature>
<feature type="transmembrane region" description="Helical" evidence="1">
    <location>
        <begin position="416"/>
        <end position="438"/>
    </location>
</feature>
<feature type="transmembrane region" description="Helical" evidence="1">
    <location>
        <begin position="160"/>
        <end position="184"/>
    </location>
</feature>
<evidence type="ECO:0000313" key="2">
    <source>
        <dbReference type="EMBL" id="GAA3956309.1"/>
    </source>
</evidence>
<keyword evidence="3" id="KW-1185">Reference proteome</keyword>
<feature type="transmembrane region" description="Helical" evidence="1">
    <location>
        <begin position="12"/>
        <end position="34"/>
    </location>
</feature>
<accession>A0ABP7NXS1</accession>
<feature type="transmembrane region" description="Helical" evidence="1">
    <location>
        <begin position="40"/>
        <end position="59"/>
    </location>
</feature>
<reference evidence="3" key="1">
    <citation type="journal article" date="2019" name="Int. J. Syst. Evol. Microbiol.">
        <title>The Global Catalogue of Microorganisms (GCM) 10K type strain sequencing project: providing services to taxonomists for standard genome sequencing and annotation.</title>
        <authorList>
            <consortium name="The Broad Institute Genomics Platform"/>
            <consortium name="The Broad Institute Genome Sequencing Center for Infectious Disease"/>
            <person name="Wu L."/>
            <person name="Ma J."/>
        </authorList>
    </citation>
    <scope>NUCLEOTIDE SEQUENCE [LARGE SCALE GENOMIC DNA]</scope>
    <source>
        <strain evidence="3">JCM 17555</strain>
    </source>
</reference>
<feature type="transmembrane region" description="Helical" evidence="1">
    <location>
        <begin position="261"/>
        <end position="279"/>
    </location>
</feature>
<keyword evidence="1" id="KW-0472">Membrane</keyword>
<dbReference type="InterPro" id="IPR000540">
    <property type="entry name" value="Flag_MotA_CS"/>
</dbReference>
<comment type="caution">
    <text evidence="2">The sequence shown here is derived from an EMBL/GenBank/DDBJ whole genome shotgun (WGS) entry which is preliminary data.</text>
</comment>
<keyword evidence="1" id="KW-0812">Transmembrane</keyword>
<feature type="transmembrane region" description="Helical" evidence="1">
    <location>
        <begin position="234"/>
        <end position="255"/>
    </location>
</feature>
<feature type="transmembrane region" description="Helical" evidence="1">
    <location>
        <begin position="304"/>
        <end position="329"/>
    </location>
</feature>
<evidence type="ECO:0000256" key="1">
    <source>
        <dbReference type="SAM" id="Phobius"/>
    </source>
</evidence>
<feature type="transmembrane region" description="Helical" evidence="1">
    <location>
        <begin position="116"/>
        <end position="140"/>
    </location>
</feature>
<proteinExistence type="predicted"/>
<dbReference type="Proteomes" id="UP001501337">
    <property type="component" value="Unassembled WGS sequence"/>
</dbReference>
<gene>
    <name evidence="2" type="ORF">GCM10022278_13560</name>
</gene>
<dbReference type="EMBL" id="BAABBO010000007">
    <property type="protein sequence ID" value="GAA3956309.1"/>
    <property type="molecule type" value="Genomic_DNA"/>
</dbReference>
<sequence>MPAGVLCELMAILTGSPLLSYMACSLFVFHFTQVFLRLEWYARILASVTVVTLVMLALLGKLTWPLLGKAAESAAFFATFLGSLGLMQLLVRRFEFLRRIHDALLSGRTTLLYPKYAITSFGVASVLSFGVLNMLCGGLAQTLDQRQIEGQARLDWLRSLLGVTLRGFALVPLVAPTSVAVAIITREVPALSWSSLVPYTAVAALLFLAVGSVLERHRFKAISGQRVHLGGIPAGTSVLLAFVGTLFGGIGLLVFWTPLNVSRAAMILVPVLTVFYLLVRERRPSALARELTSNMLSQSNEMMIFASSAALGGTLASLVPAQVIGAAFVSPQGEFAFAVTGMLILPAAAAIGIAPMAVLSFLAGILAQFQSMGLSPLTGGAGLAIGFSLAMMLSPFGPSVMILARFGRISKFTVAFGWNGFFTLAALPLMLVLLAWMAW</sequence>
<organism evidence="2 3">
    <name type="scientific">Allohahella marinimesophila</name>
    <dbReference type="NCBI Taxonomy" id="1054972"/>
    <lineage>
        <taxon>Bacteria</taxon>
        <taxon>Pseudomonadati</taxon>
        <taxon>Pseudomonadota</taxon>
        <taxon>Gammaproteobacteria</taxon>
        <taxon>Oceanospirillales</taxon>
        <taxon>Hahellaceae</taxon>
        <taxon>Allohahella</taxon>
    </lineage>
</organism>